<protein>
    <submittedName>
        <fullName evidence="2">Uncharacterized protein LOC120270396</fullName>
    </submittedName>
</protein>
<dbReference type="Proteomes" id="UP001515500">
    <property type="component" value="Chromosome 10"/>
</dbReference>
<dbReference type="PANTHER" id="PTHR33265">
    <property type="entry name" value="AVR9/CF-9 RAPIDLY ELICITED PROTEIN-RELATED"/>
    <property type="match status" value="1"/>
</dbReference>
<evidence type="ECO:0000313" key="2">
    <source>
        <dbReference type="RefSeq" id="XP_039133323.1"/>
    </source>
</evidence>
<dbReference type="GeneID" id="120270396"/>
<dbReference type="AlphaFoldDB" id="A0AB40C4K3"/>
<accession>A0AB40C4K3</accession>
<sequence length="166" mass="19498">MDLQSSPNYARKLWSHLQISMNIMRKRLISKRRLILDISLMVKKWRPMFHHHNHRRSCDKVTAGFCLHEYEFSCSNSPAIPIFFPKTNRKHSHSHNYLPCNIATSSSLQEEPETPSKLECMNDSLEDVDAAAEKFINKFYEQLRAQCSVQLLEYQELESDQDIILT</sequence>
<dbReference type="RefSeq" id="XP_039133323.1">
    <property type="nucleotide sequence ID" value="XM_039277389.1"/>
</dbReference>
<dbReference type="InterPro" id="IPR008480">
    <property type="entry name" value="DUF761_pln"/>
</dbReference>
<reference evidence="2" key="1">
    <citation type="submission" date="2025-08" db="UniProtKB">
        <authorList>
            <consortium name="RefSeq"/>
        </authorList>
    </citation>
    <scope>IDENTIFICATION</scope>
</reference>
<organism evidence="1 2">
    <name type="scientific">Dioscorea cayennensis subsp. rotundata</name>
    <name type="common">White Guinea yam</name>
    <name type="synonym">Dioscorea rotundata</name>
    <dbReference type="NCBI Taxonomy" id="55577"/>
    <lineage>
        <taxon>Eukaryota</taxon>
        <taxon>Viridiplantae</taxon>
        <taxon>Streptophyta</taxon>
        <taxon>Embryophyta</taxon>
        <taxon>Tracheophyta</taxon>
        <taxon>Spermatophyta</taxon>
        <taxon>Magnoliopsida</taxon>
        <taxon>Liliopsida</taxon>
        <taxon>Dioscoreales</taxon>
        <taxon>Dioscoreaceae</taxon>
        <taxon>Dioscorea</taxon>
    </lineage>
</organism>
<evidence type="ECO:0000313" key="1">
    <source>
        <dbReference type="Proteomes" id="UP001515500"/>
    </source>
</evidence>
<name>A0AB40C4K3_DIOCR</name>
<gene>
    <name evidence="2" type="primary">LOC120270396</name>
</gene>
<proteinExistence type="predicted"/>
<dbReference type="Pfam" id="PF05553">
    <property type="entry name" value="DUF761"/>
    <property type="match status" value="1"/>
</dbReference>
<keyword evidence="1" id="KW-1185">Reference proteome</keyword>